<dbReference type="SMART" id="SM00729">
    <property type="entry name" value="Elp3"/>
    <property type="match status" value="1"/>
</dbReference>
<sequence>MKQWIECLLESYKRFPDISAYICEQMDENNLIISPLTATFAIEESCNLKCKHCWGTGVNKNVYNPSTELLMLAINKLSKVNILKITITGGEVFLREDIWEIIKQIKKCKMMLTILTNGTLLDESNIEKLAANLNLKTDIVQVSLDGTERIHNIQRNTDIYIKVIKAIRRLRSYDVKIRVHFVATPINVSSMEDTYKVVNDLGVDIFSVVPVYGQGKGLKMSCELDYYKYLEKIYKVKLLSQKGRTLFQYVIPIQIFYYLRDVDLTNRFIKSNFRVSLLKCLSNIAINVNGDFYPYNLIHKDFLLGNIYQQDIPNFNENEVYSKILAGRDLNNTKCMACKFFNYCQGGDLLRTYRKYRTFDMPDPDCLL</sequence>
<dbReference type="Gene3D" id="3.20.20.70">
    <property type="entry name" value="Aldolase class I"/>
    <property type="match status" value="1"/>
</dbReference>
<dbReference type="PROSITE" id="PS51918">
    <property type="entry name" value="RADICAL_SAM"/>
    <property type="match status" value="1"/>
</dbReference>
<evidence type="ECO:0000256" key="5">
    <source>
        <dbReference type="ARBA" id="ARBA00023004"/>
    </source>
</evidence>
<dbReference type="PANTHER" id="PTHR11228:SF7">
    <property type="entry name" value="PQQA PEPTIDE CYCLASE"/>
    <property type="match status" value="1"/>
</dbReference>
<dbReference type="PIRSF" id="PIRSF037420">
    <property type="entry name" value="PQQ_syn_pqqE"/>
    <property type="match status" value="1"/>
</dbReference>
<dbReference type="InterPro" id="IPR006638">
    <property type="entry name" value="Elp3/MiaA/NifB-like_rSAM"/>
</dbReference>
<dbReference type="SFLD" id="SFLDS00029">
    <property type="entry name" value="Radical_SAM"/>
    <property type="match status" value="1"/>
</dbReference>
<proteinExistence type="predicted"/>
<evidence type="ECO:0000313" key="9">
    <source>
        <dbReference type="Proteomes" id="UP000029622"/>
    </source>
</evidence>
<evidence type="ECO:0000256" key="4">
    <source>
        <dbReference type="ARBA" id="ARBA00022723"/>
    </source>
</evidence>
<protein>
    <recommendedName>
        <fullName evidence="7">Radical SAM core domain-containing protein</fullName>
    </recommendedName>
</protein>
<dbReference type="EMBL" id="AZTB01000033">
    <property type="protein sequence ID" value="KGG80237.1"/>
    <property type="molecule type" value="Genomic_DNA"/>
</dbReference>
<evidence type="ECO:0000256" key="3">
    <source>
        <dbReference type="ARBA" id="ARBA00022691"/>
    </source>
</evidence>
<dbReference type="InterPro" id="IPR050377">
    <property type="entry name" value="Radical_SAM_PqqE_MftC-like"/>
</dbReference>
<reference evidence="8 9" key="1">
    <citation type="submission" date="2013-12" db="EMBL/GenBank/DDBJ databases">
        <title>Draft genome sequence of Caloranaerobacter sp. H53214.</title>
        <authorList>
            <person name="Jiang L.J."/>
            <person name="Shao Z.Z."/>
            <person name="Long M.N."/>
        </authorList>
    </citation>
    <scope>NUCLEOTIDE SEQUENCE [LARGE SCALE GENOMIC DNA]</scope>
    <source>
        <strain evidence="8 9">H53214</strain>
    </source>
</reference>
<keyword evidence="4" id="KW-0479">Metal-binding</keyword>
<dbReference type="Pfam" id="PF04055">
    <property type="entry name" value="Radical_SAM"/>
    <property type="match status" value="1"/>
</dbReference>
<dbReference type="InterPro" id="IPR007197">
    <property type="entry name" value="rSAM"/>
</dbReference>
<comment type="caution">
    <text evidence="8">The sequence shown here is derived from an EMBL/GenBank/DDBJ whole genome shotgun (WGS) entry which is preliminary data.</text>
</comment>
<dbReference type="RefSeq" id="WP_035163610.1">
    <property type="nucleotide sequence ID" value="NZ_AZTB01000033.1"/>
</dbReference>
<gene>
    <name evidence="8" type="ORF">Y919_07250</name>
</gene>
<dbReference type="SUPFAM" id="SSF102114">
    <property type="entry name" value="Radical SAM enzymes"/>
    <property type="match status" value="1"/>
</dbReference>
<keyword evidence="6" id="KW-0411">Iron-sulfur</keyword>
<dbReference type="GO" id="GO:0046872">
    <property type="term" value="F:metal ion binding"/>
    <property type="evidence" value="ECO:0007669"/>
    <property type="project" value="UniProtKB-KW"/>
</dbReference>
<dbReference type="InterPro" id="IPR017200">
    <property type="entry name" value="PqqE-like"/>
</dbReference>
<keyword evidence="2" id="KW-0004">4Fe-4S</keyword>
<comment type="cofactor">
    <cofactor evidence="1">
        <name>[4Fe-4S] cluster</name>
        <dbReference type="ChEBI" id="CHEBI:49883"/>
    </cofactor>
</comment>
<dbReference type="NCBIfam" id="TIGR04085">
    <property type="entry name" value="rSAM_more_4Fe4S"/>
    <property type="match status" value="1"/>
</dbReference>
<name>A0A096BH79_9FIRM</name>
<dbReference type="CDD" id="cd01335">
    <property type="entry name" value="Radical_SAM"/>
    <property type="match status" value="1"/>
</dbReference>
<keyword evidence="5" id="KW-0408">Iron</keyword>
<evidence type="ECO:0000256" key="2">
    <source>
        <dbReference type="ARBA" id="ARBA00022485"/>
    </source>
</evidence>
<evidence type="ECO:0000313" key="8">
    <source>
        <dbReference type="EMBL" id="KGG80237.1"/>
    </source>
</evidence>
<evidence type="ECO:0000259" key="7">
    <source>
        <dbReference type="PROSITE" id="PS51918"/>
    </source>
</evidence>
<dbReference type="SFLD" id="SFLDG01386">
    <property type="entry name" value="main_SPASM_domain-containing"/>
    <property type="match status" value="1"/>
</dbReference>
<evidence type="ECO:0000256" key="1">
    <source>
        <dbReference type="ARBA" id="ARBA00001966"/>
    </source>
</evidence>
<keyword evidence="3" id="KW-0949">S-adenosyl-L-methionine</keyword>
<dbReference type="GO" id="GO:0003824">
    <property type="term" value="F:catalytic activity"/>
    <property type="evidence" value="ECO:0007669"/>
    <property type="project" value="InterPro"/>
</dbReference>
<dbReference type="InterPro" id="IPR058240">
    <property type="entry name" value="rSAM_sf"/>
</dbReference>
<dbReference type="SFLD" id="SFLDG01067">
    <property type="entry name" value="SPASM/twitch_domain_containing"/>
    <property type="match status" value="1"/>
</dbReference>
<dbReference type="PANTHER" id="PTHR11228">
    <property type="entry name" value="RADICAL SAM DOMAIN PROTEIN"/>
    <property type="match status" value="1"/>
</dbReference>
<dbReference type="InterPro" id="IPR013785">
    <property type="entry name" value="Aldolase_TIM"/>
</dbReference>
<dbReference type="Proteomes" id="UP000029622">
    <property type="component" value="Unassembled WGS sequence"/>
</dbReference>
<dbReference type="GO" id="GO:0051539">
    <property type="term" value="F:4 iron, 4 sulfur cluster binding"/>
    <property type="evidence" value="ECO:0007669"/>
    <property type="project" value="UniProtKB-KW"/>
</dbReference>
<dbReference type="InterPro" id="IPR023885">
    <property type="entry name" value="4Fe4S-binding_SPASM_dom"/>
</dbReference>
<dbReference type="AlphaFoldDB" id="A0A096BH79"/>
<accession>A0A096BH79</accession>
<organism evidence="8 9">
    <name type="scientific">Caloranaerobacter azorensis H53214</name>
    <dbReference type="NCBI Taxonomy" id="1156417"/>
    <lineage>
        <taxon>Bacteria</taxon>
        <taxon>Bacillati</taxon>
        <taxon>Bacillota</taxon>
        <taxon>Tissierellia</taxon>
        <taxon>Tissierellales</taxon>
        <taxon>Thermohalobacteraceae</taxon>
        <taxon>Caloranaerobacter</taxon>
    </lineage>
</organism>
<feature type="domain" description="Radical SAM core" evidence="7">
    <location>
        <begin position="32"/>
        <end position="252"/>
    </location>
</feature>
<evidence type="ECO:0000256" key="6">
    <source>
        <dbReference type="ARBA" id="ARBA00023014"/>
    </source>
</evidence>